<dbReference type="EMBL" id="JALN02000001">
    <property type="protein sequence ID" value="KDE98570.1"/>
    <property type="molecule type" value="Genomic_DNA"/>
</dbReference>
<name>A0A064CE05_9MYCO</name>
<dbReference type="Proteomes" id="UP000022835">
    <property type="component" value="Unassembled WGS sequence"/>
</dbReference>
<protein>
    <submittedName>
        <fullName evidence="1">Uncharacterized protein</fullName>
    </submittedName>
</protein>
<organism evidence="1 2">
    <name type="scientific">Mycolicibacterium aromaticivorans JS19b1 = JCM 16368</name>
    <dbReference type="NCBI Taxonomy" id="1440774"/>
    <lineage>
        <taxon>Bacteria</taxon>
        <taxon>Bacillati</taxon>
        <taxon>Actinomycetota</taxon>
        <taxon>Actinomycetes</taxon>
        <taxon>Mycobacteriales</taxon>
        <taxon>Mycobacteriaceae</taxon>
        <taxon>Mycolicibacterium</taxon>
    </lineage>
</organism>
<gene>
    <name evidence="1" type="ORF">Y900_006355</name>
</gene>
<proteinExistence type="predicted"/>
<dbReference type="STRING" id="1440774.Y900_006355"/>
<reference evidence="1" key="1">
    <citation type="submission" date="2014-05" db="EMBL/GenBank/DDBJ databases">
        <title>Genome sequence of Mycobacterium aromaticivorans strain JS19b1T (= DSM 45407T).</title>
        <authorList>
            <person name="Kwak Y."/>
            <person name="Park G.-S."/>
            <person name="Li Q.X."/>
            <person name="Lee S.-E."/>
            <person name="Shin J.-H."/>
        </authorList>
    </citation>
    <scope>NUCLEOTIDE SEQUENCE [LARGE SCALE GENOMIC DNA]</scope>
    <source>
        <strain evidence="1">JS19b1</strain>
    </source>
</reference>
<accession>A0A064CE05</accession>
<evidence type="ECO:0000313" key="1">
    <source>
        <dbReference type="EMBL" id="KDE98570.1"/>
    </source>
</evidence>
<keyword evidence="2" id="KW-1185">Reference proteome</keyword>
<comment type="caution">
    <text evidence="1">The sequence shown here is derived from an EMBL/GenBank/DDBJ whole genome shotgun (WGS) entry which is preliminary data.</text>
</comment>
<dbReference type="AlphaFoldDB" id="A0A064CE05"/>
<evidence type="ECO:0000313" key="2">
    <source>
        <dbReference type="Proteomes" id="UP000022835"/>
    </source>
</evidence>
<sequence>MLNVGEFLRIGLRLDPIEWAWEDAGLDQRVRQLSVDEYVSRFELKDDTTRYFVLQAGGIQPENKLLTLSYDELDALLVEGMPESVLSQL</sequence>